<dbReference type="Gene3D" id="3.10.180.10">
    <property type="entry name" value="2,3-Dihydroxybiphenyl 1,2-Dioxygenase, domain 1"/>
    <property type="match status" value="1"/>
</dbReference>
<dbReference type="PROSITE" id="PS51819">
    <property type="entry name" value="VOC"/>
    <property type="match status" value="1"/>
</dbReference>
<dbReference type="InterPro" id="IPR051785">
    <property type="entry name" value="MMCE/EMCE_epimerase"/>
</dbReference>
<gene>
    <name evidence="3" type="ORF">HUN84_03480</name>
</gene>
<dbReference type="GeneID" id="74186521"/>
<dbReference type="InterPro" id="IPR004360">
    <property type="entry name" value="Glyas_Fos-R_dOase_dom"/>
</dbReference>
<evidence type="ECO:0000256" key="1">
    <source>
        <dbReference type="ARBA" id="ARBA00022723"/>
    </source>
</evidence>
<name>A0ABX2LHQ2_9STAP</name>
<dbReference type="PANTHER" id="PTHR43048">
    <property type="entry name" value="METHYLMALONYL-COA EPIMERASE"/>
    <property type="match status" value="1"/>
</dbReference>
<dbReference type="InterPro" id="IPR029068">
    <property type="entry name" value="Glyas_Bleomycin-R_OHBP_Dase"/>
</dbReference>
<proteinExistence type="predicted"/>
<dbReference type="Proteomes" id="UP000610527">
    <property type="component" value="Unassembled WGS sequence"/>
</dbReference>
<dbReference type="SUPFAM" id="SSF54593">
    <property type="entry name" value="Glyoxalase/Bleomycin resistance protein/Dihydroxybiphenyl dioxygenase"/>
    <property type="match status" value="1"/>
</dbReference>
<organism evidence="3 4">
    <name type="scientific">Staphylococcus borealis</name>
    <dbReference type="NCBI Taxonomy" id="2742203"/>
    <lineage>
        <taxon>Bacteria</taxon>
        <taxon>Bacillati</taxon>
        <taxon>Bacillota</taxon>
        <taxon>Bacilli</taxon>
        <taxon>Bacillales</taxon>
        <taxon>Staphylococcaceae</taxon>
        <taxon>Staphylococcus</taxon>
    </lineage>
</organism>
<keyword evidence="4" id="KW-1185">Reference proteome</keyword>
<dbReference type="Pfam" id="PF00903">
    <property type="entry name" value="Glyoxalase"/>
    <property type="match status" value="1"/>
</dbReference>
<reference evidence="3 4" key="1">
    <citation type="submission" date="2020-06" db="EMBL/GenBank/DDBJ databases">
        <title>Staphylococcus borealis sp. nov. -A novel member of the Staphylococcaceae family isolated from skin and blood in humans.</title>
        <authorList>
            <person name="Pain M."/>
            <person name="Wolden R."/>
            <person name="Jaen-Luchoro D."/>
            <person name="Salva-Serra F."/>
            <person name="Iglesias B.P."/>
            <person name="Karlsson R."/>
            <person name="Klingenberg C."/>
            <person name="Cavanagh J.P."/>
        </authorList>
    </citation>
    <scope>NUCLEOTIDE SEQUENCE [LARGE SCALE GENOMIC DNA]</scope>
    <source>
        <strain evidence="3 4">58-22</strain>
    </source>
</reference>
<comment type="caution">
    <text evidence="3">The sequence shown here is derived from an EMBL/GenBank/DDBJ whole genome shotgun (WGS) entry which is preliminary data.</text>
</comment>
<dbReference type="RefSeq" id="WP_053030157.1">
    <property type="nucleotide sequence ID" value="NZ_CUEE01000005.1"/>
</dbReference>
<accession>A0ABX2LHQ2</accession>
<evidence type="ECO:0000259" key="2">
    <source>
        <dbReference type="PROSITE" id="PS51819"/>
    </source>
</evidence>
<evidence type="ECO:0000313" key="3">
    <source>
        <dbReference type="EMBL" id="NUI81821.1"/>
    </source>
</evidence>
<dbReference type="EMBL" id="JABVEG010000001">
    <property type="protein sequence ID" value="NUI81821.1"/>
    <property type="molecule type" value="Genomic_DNA"/>
</dbReference>
<dbReference type="InterPro" id="IPR037523">
    <property type="entry name" value="VOC_core"/>
</dbReference>
<feature type="domain" description="VOC" evidence="2">
    <location>
        <begin position="6"/>
        <end position="156"/>
    </location>
</feature>
<dbReference type="PANTHER" id="PTHR43048:SF6">
    <property type="entry name" value="BLR8189 PROTEIN"/>
    <property type="match status" value="1"/>
</dbReference>
<sequence>MNINRGINHIGLTVPDIEAATAFFKEGLNGKIAYDSQRKNDVPRGGETVERILGLEKGAVIIHKRMMVFGNGTNIEMFEFKDAHQGQAQSLQDIGFTHISFYIEAEHFDEAVKQLMCAGGQSISEPHANTKYEDTEGNRTVYVKSPWGSLIELQTVPNGFYYPDDSEAAVFVPKKLDD</sequence>
<protein>
    <submittedName>
        <fullName evidence="3">VOC family protein</fullName>
    </submittedName>
</protein>
<keyword evidence="1" id="KW-0479">Metal-binding</keyword>
<evidence type="ECO:0000313" key="4">
    <source>
        <dbReference type="Proteomes" id="UP000610527"/>
    </source>
</evidence>